<dbReference type="RefSeq" id="WP_043405064.1">
    <property type="nucleotide sequence ID" value="NZ_CP092427.2"/>
</dbReference>
<dbReference type="Gene3D" id="3.10.450.50">
    <property type="match status" value="1"/>
</dbReference>
<dbReference type="SUPFAM" id="SSF54427">
    <property type="entry name" value="NTF2-like"/>
    <property type="match status" value="1"/>
</dbReference>
<evidence type="ECO:0000313" key="3">
    <source>
        <dbReference type="Proteomes" id="UP001055159"/>
    </source>
</evidence>
<gene>
    <name evidence="2" type="ORF">MJO55_03615</name>
</gene>
<proteinExistence type="predicted"/>
<evidence type="ECO:0000313" key="2">
    <source>
        <dbReference type="EMBL" id="ULP37537.1"/>
    </source>
</evidence>
<protein>
    <submittedName>
        <fullName evidence="2">Nuclear transport factor 2 family protein</fullName>
    </submittedName>
</protein>
<dbReference type="EMBL" id="CP092427">
    <property type="protein sequence ID" value="ULP37537.1"/>
    <property type="molecule type" value="Genomic_DNA"/>
</dbReference>
<organism evidence="2 3">
    <name type="scientific">Mycolicibacterium rufum</name>
    <dbReference type="NCBI Taxonomy" id="318424"/>
    <lineage>
        <taxon>Bacteria</taxon>
        <taxon>Bacillati</taxon>
        <taxon>Actinomycetota</taxon>
        <taxon>Actinomycetes</taxon>
        <taxon>Mycobacteriales</taxon>
        <taxon>Mycobacteriaceae</taxon>
        <taxon>Mycolicibacterium</taxon>
    </lineage>
</organism>
<keyword evidence="3" id="KW-1185">Reference proteome</keyword>
<evidence type="ECO:0000259" key="1">
    <source>
        <dbReference type="Pfam" id="PF13474"/>
    </source>
</evidence>
<dbReference type="InterPro" id="IPR032710">
    <property type="entry name" value="NTF2-like_dom_sf"/>
</dbReference>
<reference evidence="2" key="1">
    <citation type="submission" date="2022-08" db="EMBL/GenBank/DDBJ databases">
        <title>Whole genome sequencing of non-tuberculosis mycobacteria type-strains.</title>
        <authorList>
            <person name="Igarashi Y."/>
            <person name="Osugi A."/>
            <person name="Mitarai S."/>
        </authorList>
    </citation>
    <scope>NUCLEOTIDE SEQUENCE</scope>
    <source>
        <strain evidence="2">JCM 16372</strain>
    </source>
</reference>
<sequence length="138" mass="14883">MTTAGAADPLAAVHQYIQAFNDGDVTAMSAIFDDEGAVLDGMAPHVWSGPSAVEHWYRDVMTKSAHLGASDYVVAVDEPLHHDVSEDTAYLVFPASLDSRLNGAPVVQTGAIFTVALRRRAGDWRIAAWTWTKGTVQQ</sequence>
<dbReference type="Proteomes" id="UP001055159">
    <property type="component" value="Chromosome"/>
</dbReference>
<accession>A0ABY3UJQ0</accession>
<name>A0ABY3UJQ0_9MYCO</name>
<dbReference type="Pfam" id="PF13474">
    <property type="entry name" value="SnoaL_3"/>
    <property type="match status" value="1"/>
</dbReference>
<dbReference type="InterPro" id="IPR037401">
    <property type="entry name" value="SnoaL-like"/>
</dbReference>
<feature type="domain" description="SnoaL-like" evidence="1">
    <location>
        <begin position="11"/>
        <end position="127"/>
    </location>
</feature>